<dbReference type="PROSITE" id="PS00018">
    <property type="entry name" value="EF_HAND_1"/>
    <property type="match status" value="2"/>
</dbReference>
<dbReference type="FunFam" id="1.10.238.10:FF:000336">
    <property type="entry name" value="HLH domain-containing protein"/>
    <property type="match status" value="1"/>
</dbReference>
<dbReference type="CDD" id="cd00051">
    <property type="entry name" value="EFh"/>
    <property type="match status" value="1"/>
</dbReference>
<dbReference type="InterPro" id="IPR050145">
    <property type="entry name" value="Centrin_CML-like"/>
</dbReference>
<accession>A0A7W3QLD2</accession>
<dbReference type="Proteomes" id="UP000572680">
    <property type="component" value="Unassembled WGS sequence"/>
</dbReference>
<dbReference type="AlphaFoldDB" id="A0A7W3QLD2"/>
<evidence type="ECO:0000256" key="1">
    <source>
        <dbReference type="ARBA" id="ARBA00022723"/>
    </source>
</evidence>
<dbReference type="InterPro" id="IPR018247">
    <property type="entry name" value="EF_Hand_1_Ca_BS"/>
</dbReference>
<dbReference type="Gene3D" id="1.10.238.10">
    <property type="entry name" value="EF-hand"/>
    <property type="match status" value="1"/>
</dbReference>
<gene>
    <name evidence="5" type="ORF">HNR61_002494</name>
</gene>
<evidence type="ECO:0000256" key="3">
    <source>
        <dbReference type="ARBA" id="ARBA00022837"/>
    </source>
</evidence>
<dbReference type="InterPro" id="IPR011992">
    <property type="entry name" value="EF-hand-dom_pair"/>
</dbReference>
<evidence type="ECO:0000313" key="6">
    <source>
        <dbReference type="Proteomes" id="UP000572680"/>
    </source>
</evidence>
<reference evidence="5 6" key="1">
    <citation type="submission" date="2020-08" db="EMBL/GenBank/DDBJ databases">
        <title>Genomic Encyclopedia of Type Strains, Phase IV (KMG-IV): sequencing the most valuable type-strain genomes for metagenomic binning, comparative biology and taxonomic classification.</title>
        <authorList>
            <person name="Goeker M."/>
        </authorList>
    </citation>
    <scope>NUCLEOTIDE SEQUENCE [LARGE SCALE GENOMIC DNA]</scope>
    <source>
        <strain evidence="5 6">DSM 44197</strain>
    </source>
</reference>
<sequence length="78" mass="8506">MAKLDDTARAELRQAFDDFDADSDGTVSFDEMRRAVAALGMNAPEDLLRELFAEADTDGDGRLDFEEYLGLFGGLPAS</sequence>
<feature type="domain" description="EF-hand" evidence="4">
    <location>
        <begin position="43"/>
        <end position="78"/>
    </location>
</feature>
<feature type="domain" description="EF-hand" evidence="4">
    <location>
        <begin position="7"/>
        <end position="42"/>
    </location>
</feature>
<dbReference type="PANTHER" id="PTHR23050">
    <property type="entry name" value="CALCIUM BINDING PROTEIN"/>
    <property type="match status" value="1"/>
</dbReference>
<organism evidence="5 6">
    <name type="scientific">Actinomadura namibiensis</name>
    <dbReference type="NCBI Taxonomy" id="182080"/>
    <lineage>
        <taxon>Bacteria</taxon>
        <taxon>Bacillati</taxon>
        <taxon>Actinomycetota</taxon>
        <taxon>Actinomycetes</taxon>
        <taxon>Streptosporangiales</taxon>
        <taxon>Thermomonosporaceae</taxon>
        <taxon>Actinomadura</taxon>
    </lineage>
</organism>
<comment type="caution">
    <text evidence="5">The sequence shown here is derived from an EMBL/GenBank/DDBJ whole genome shotgun (WGS) entry which is preliminary data.</text>
</comment>
<keyword evidence="3" id="KW-0106">Calcium</keyword>
<protein>
    <submittedName>
        <fullName evidence="5">Ca2+-binding EF-hand superfamily protein</fullName>
    </submittedName>
</protein>
<dbReference type="PROSITE" id="PS50222">
    <property type="entry name" value="EF_HAND_2"/>
    <property type="match status" value="2"/>
</dbReference>
<dbReference type="Pfam" id="PF13499">
    <property type="entry name" value="EF-hand_7"/>
    <property type="match status" value="1"/>
</dbReference>
<keyword evidence="6" id="KW-1185">Reference proteome</keyword>
<proteinExistence type="predicted"/>
<evidence type="ECO:0000259" key="4">
    <source>
        <dbReference type="PROSITE" id="PS50222"/>
    </source>
</evidence>
<dbReference type="RefSeq" id="WP_067815634.1">
    <property type="nucleotide sequence ID" value="NZ_BAAALP010000039.1"/>
</dbReference>
<dbReference type="GO" id="GO:0005509">
    <property type="term" value="F:calcium ion binding"/>
    <property type="evidence" value="ECO:0007669"/>
    <property type="project" value="InterPro"/>
</dbReference>
<dbReference type="SUPFAM" id="SSF47473">
    <property type="entry name" value="EF-hand"/>
    <property type="match status" value="1"/>
</dbReference>
<dbReference type="SMART" id="SM00054">
    <property type="entry name" value="EFh"/>
    <property type="match status" value="2"/>
</dbReference>
<name>A0A7W3QLD2_ACTNM</name>
<evidence type="ECO:0000256" key="2">
    <source>
        <dbReference type="ARBA" id="ARBA00022737"/>
    </source>
</evidence>
<evidence type="ECO:0000313" key="5">
    <source>
        <dbReference type="EMBL" id="MBA8950863.1"/>
    </source>
</evidence>
<keyword evidence="2" id="KW-0677">Repeat</keyword>
<dbReference type="EMBL" id="JACJIA010000003">
    <property type="protein sequence ID" value="MBA8950863.1"/>
    <property type="molecule type" value="Genomic_DNA"/>
</dbReference>
<keyword evidence="1" id="KW-0479">Metal-binding</keyword>
<dbReference type="InterPro" id="IPR002048">
    <property type="entry name" value="EF_hand_dom"/>
</dbReference>